<name>A0A7J6LKR9_PERCH</name>
<reference evidence="3 4" key="1">
    <citation type="submission" date="2020-04" db="EMBL/GenBank/DDBJ databases">
        <title>Perkinsus chesapeaki whole genome sequence.</title>
        <authorList>
            <person name="Bogema D.R."/>
        </authorList>
    </citation>
    <scope>NUCLEOTIDE SEQUENCE [LARGE SCALE GENOMIC DNA]</scope>
    <source>
        <strain evidence="3">ATCC PRA-425</strain>
    </source>
</reference>
<evidence type="ECO:0000259" key="2">
    <source>
        <dbReference type="PROSITE" id="PS51184"/>
    </source>
</evidence>
<dbReference type="InterPro" id="IPR041667">
    <property type="entry name" value="Cupin_8"/>
</dbReference>
<dbReference type="GO" id="GO:0000987">
    <property type="term" value="F:cis-regulatory region sequence-specific DNA binding"/>
    <property type="evidence" value="ECO:0007669"/>
    <property type="project" value="TreeGrafter"/>
</dbReference>
<accession>A0A7J6LKR9</accession>
<sequence length="502" mass="56832">MSPPQTSLSRECPPAKKARVDSDASRHPLGVRPLGNLYLAGTSTTASRAEITGELAVLGEEILLGSLLRFLDGRTLALLGMTSRAMLAYTGLDELWKELVCGNELYRGKIEPAEGGAYWRDTYYGIRGDCWAPRIDCRVYSDLLYQPFLLRNLPMPAEISSGKSNIDRVDVAELTKAEFVRRFEKPGRPVILTGGMKGWAAMEKWKSDEYLMKACGETVLLCGSGDLTMRQWLKYWKNGGCREDGQLFVFDGEFKETCRKLTEDYEVFDYFKNDMYDLLNGTAYRPRNAWLMVGGPGGASKWHVDPNATHAWNAVARGSKRWFMLPPSCVPVGVYPSADGSNMTQPVSLLHEWWPEFFEDTEALYGDKLLQGTCRAGECMFVPRGWWHCVINNDEDDITIAITQNYCAESSVHKARRFFRETPHCISGLHTHDCDEYEKLQDEMADEFDKRLREKRPDLLASDEDAALQSSAAKGEQQSGIDKFSFWSHLKSTRKTISYEKK</sequence>
<dbReference type="EMBL" id="JAAPAO010000436">
    <property type="protein sequence ID" value="KAF4659858.1"/>
    <property type="molecule type" value="Genomic_DNA"/>
</dbReference>
<dbReference type="PANTHER" id="PTHR12480">
    <property type="entry name" value="ARGININE DEMETHYLASE AND LYSYL-HYDROXYLASE JMJD"/>
    <property type="match status" value="1"/>
</dbReference>
<dbReference type="Proteomes" id="UP000591131">
    <property type="component" value="Unassembled WGS sequence"/>
</dbReference>
<dbReference type="PROSITE" id="PS51184">
    <property type="entry name" value="JMJC"/>
    <property type="match status" value="1"/>
</dbReference>
<gene>
    <name evidence="3" type="ORF">FOL47_007397</name>
</gene>
<feature type="domain" description="JmjC" evidence="2">
    <location>
        <begin position="250"/>
        <end position="423"/>
    </location>
</feature>
<dbReference type="InterPro" id="IPR003347">
    <property type="entry name" value="JmjC_dom"/>
</dbReference>
<proteinExistence type="predicted"/>
<dbReference type="OrthoDB" id="424465at2759"/>
<evidence type="ECO:0000256" key="1">
    <source>
        <dbReference type="SAM" id="MobiDB-lite"/>
    </source>
</evidence>
<dbReference type="GO" id="GO:0005634">
    <property type="term" value="C:nucleus"/>
    <property type="evidence" value="ECO:0007669"/>
    <property type="project" value="TreeGrafter"/>
</dbReference>
<comment type="caution">
    <text evidence="3">The sequence shown here is derived from an EMBL/GenBank/DDBJ whole genome shotgun (WGS) entry which is preliminary data.</text>
</comment>
<evidence type="ECO:0000313" key="4">
    <source>
        <dbReference type="Proteomes" id="UP000591131"/>
    </source>
</evidence>
<dbReference type="Pfam" id="PF13621">
    <property type="entry name" value="Cupin_8"/>
    <property type="match status" value="1"/>
</dbReference>
<dbReference type="Gene3D" id="2.60.120.650">
    <property type="entry name" value="Cupin"/>
    <property type="match status" value="1"/>
</dbReference>
<dbReference type="SMART" id="SM00558">
    <property type="entry name" value="JmjC"/>
    <property type="match status" value="1"/>
</dbReference>
<keyword evidence="4" id="KW-1185">Reference proteome</keyword>
<dbReference type="SUPFAM" id="SSF51197">
    <property type="entry name" value="Clavaminate synthase-like"/>
    <property type="match status" value="1"/>
</dbReference>
<protein>
    <recommendedName>
        <fullName evidence="2">JmjC domain-containing protein</fullName>
    </recommendedName>
</protein>
<feature type="region of interest" description="Disordered" evidence="1">
    <location>
        <begin position="1"/>
        <end position="27"/>
    </location>
</feature>
<dbReference type="PANTHER" id="PTHR12480:SF21">
    <property type="entry name" value="JMJC DOMAIN-CONTAINING PROTEIN 8"/>
    <property type="match status" value="1"/>
</dbReference>
<organism evidence="3 4">
    <name type="scientific">Perkinsus chesapeaki</name>
    <name type="common">Clam parasite</name>
    <name type="synonym">Perkinsus andrewsi</name>
    <dbReference type="NCBI Taxonomy" id="330153"/>
    <lineage>
        <taxon>Eukaryota</taxon>
        <taxon>Sar</taxon>
        <taxon>Alveolata</taxon>
        <taxon>Perkinsozoa</taxon>
        <taxon>Perkinsea</taxon>
        <taxon>Perkinsida</taxon>
        <taxon>Perkinsidae</taxon>
        <taxon>Perkinsus</taxon>
    </lineage>
</organism>
<dbReference type="AlphaFoldDB" id="A0A7J6LKR9"/>
<dbReference type="InterPro" id="IPR050910">
    <property type="entry name" value="JMJD6_ArgDemeth/LysHydrox"/>
</dbReference>
<evidence type="ECO:0000313" key="3">
    <source>
        <dbReference type="EMBL" id="KAF4659858.1"/>
    </source>
</evidence>